<dbReference type="AlphaFoldDB" id="A0A8H4VMB5"/>
<dbReference type="EMBL" id="JAACJL010000046">
    <property type="protein sequence ID" value="KAF4613109.1"/>
    <property type="molecule type" value="Genomic_DNA"/>
</dbReference>
<feature type="transmembrane region" description="Helical" evidence="1">
    <location>
        <begin position="33"/>
        <end position="54"/>
    </location>
</feature>
<gene>
    <name evidence="2" type="ORF">D9613_011180</name>
</gene>
<name>A0A8H4VMB5_9AGAR</name>
<feature type="transmembrane region" description="Helical" evidence="1">
    <location>
        <begin position="97"/>
        <end position="125"/>
    </location>
</feature>
<comment type="caution">
    <text evidence="2">The sequence shown here is derived from an EMBL/GenBank/DDBJ whole genome shotgun (WGS) entry which is preliminary data.</text>
</comment>
<reference evidence="2 3" key="1">
    <citation type="submission" date="2019-12" db="EMBL/GenBank/DDBJ databases">
        <authorList>
            <person name="Floudas D."/>
            <person name="Bentzer J."/>
            <person name="Ahren D."/>
            <person name="Johansson T."/>
            <person name="Persson P."/>
            <person name="Tunlid A."/>
        </authorList>
    </citation>
    <scope>NUCLEOTIDE SEQUENCE [LARGE SCALE GENOMIC DNA]</scope>
    <source>
        <strain evidence="2 3">CBS 102.39</strain>
    </source>
</reference>
<sequence length="266" mass="29484">MMMNLLQTNLLSIRSDALQQDIPQQELHCYSLPFGALGFISHVLTYYTIACLWFGRKPLWPFKSISNSKFDLVLGFIGISLCIIMSIVTMIKCKNTWQLLVIAVWKLSMSLLNGLTALHVAILYLNRPEEERYLPIKSKQTAWWIVLYIPGMIAGMIGLMSLVVKVAARVPELLAITIAFYSVIGASLVVGILSMIIICYLGGGAPGKVAGTGFLVTVILFVVLSAFYSDWCLGIMLDNLIGTPSSDSSGFYWTYFVAKRLAMFSL</sequence>
<dbReference type="OrthoDB" id="2947347at2759"/>
<proteinExistence type="predicted"/>
<feature type="transmembrane region" description="Helical" evidence="1">
    <location>
        <begin position="209"/>
        <end position="228"/>
    </location>
</feature>
<keyword evidence="3" id="KW-1185">Reference proteome</keyword>
<evidence type="ECO:0000313" key="2">
    <source>
        <dbReference type="EMBL" id="KAF4613109.1"/>
    </source>
</evidence>
<dbReference type="Proteomes" id="UP000521872">
    <property type="component" value="Unassembled WGS sequence"/>
</dbReference>
<accession>A0A8H4VMB5</accession>
<protein>
    <submittedName>
        <fullName evidence="2">Uncharacterized protein</fullName>
    </submittedName>
</protein>
<keyword evidence="1" id="KW-0812">Transmembrane</keyword>
<evidence type="ECO:0000256" key="1">
    <source>
        <dbReference type="SAM" id="Phobius"/>
    </source>
</evidence>
<feature type="transmembrane region" description="Helical" evidence="1">
    <location>
        <begin position="145"/>
        <end position="168"/>
    </location>
</feature>
<feature type="transmembrane region" description="Helical" evidence="1">
    <location>
        <begin position="70"/>
        <end position="91"/>
    </location>
</feature>
<keyword evidence="1" id="KW-1133">Transmembrane helix</keyword>
<keyword evidence="1" id="KW-0472">Membrane</keyword>
<evidence type="ECO:0000313" key="3">
    <source>
        <dbReference type="Proteomes" id="UP000521872"/>
    </source>
</evidence>
<organism evidence="2 3">
    <name type="scientific">Agrocybe pediades</name>
    <dbReference type="NCBI Taxonomy" id="84607"/>
    <lineage>
        <taxon>Eukaryota</taxon>
        <taxon>Fungi</taxon>
        <taxon>Dikarya</taxon>
        <taxon>Basidiomycota</taxon>
        <taxon>Agaricomycotina</taxon>
        <taxon>Agaricomycetes</taxon>
        <taxon>Agaricomycetidae</taxon>
        <taxon>Agaricales</taxon>
        <taxon>Agaricineae</taxon>
        <taxon>Strophariaceae</taxon>
        <taxon>Agrocybe</taxon>
    </lineage>
</organism>
<feature type="transmembrane region" description="Helical" evidence="1">
    <location>
        <begin position="174"/>
        <end position="202"/>
    </location>
</feature>